<keyword evidence="3" id="KW-0067">ATP-binding</keyword>
<dbReference type="EMBL" id="VMGL01000009">
    <property type="protein sequence ID" value="TSC97199.1"/>
    <property type="molecule type" value="Genomic_DNA"/>
</dbReference>
<dbReference type="SUPFAM" id="SSF54211">
    <property type="entry name" value="Ribosomal protein S5 domain 2-like"/>
    <property type="match status" value="1"/>
</dbReference>
<dbReference type="PANTHER" id="PTHR32039:SF7">
    <property type="entry name" value="COMPETENCE PROTEIN COMM"/>
    <property type="match status" value="1"/>
</dbReference>
<evidence type="ECO:0000256" key="1">
    <source>
        <dbReference type="ARBA" id="ARBA00006354"/>
    </source>
</evidence>
<dbReference type="AlphaFoldDB" id="A0A554LX46"/>
<evidence type="ECO:0000313" key="5">
    <source>
        <dbReference type="EMBL" id="TSC97199.1"/>
    </source>
</evidence>
<dbReference type="PRINTS" id="PR01657">
    <property type="entry name" value="MCMFAMILY"/>
</dbReference>
<dbReference type="InterPro" id="IPR020568">
    <property type="entry name" value="Ribosomal_Su5_D2-typ_SF"/>
</dbReference>
<dbReference type="InterPro" id="IPR004482">
    <property type="entry name" value="Mg_chelat-rel"/>
</dbReference>
<evidence type="ECO:0000313" key="6">
    <source>
        <dbReference type="Proteomes" id="UP000318711"/>
    </source>
</evidence>
<name>A0A554LX46_9BACT</name>
<dbReference type="Gene3D" id="3.40.50.300">
    <property type="entry name" value="P-loop containing nucleotide triphosphate hydrolases"/>
    <property type="match status" value="1"/>
</dbReference>
<protein>
    <submittedName>
        <fullName evidence="5">Magnesium chelatase family protein</fullName>
    </submittedName>
</protein>
<evidence type="ECO:0000256" key="2">
    <source>
        <dbReference type="ARBA" id="ARBA00022741"/>
    </source>
</evidence>
<dbReference type="InterPro" id="IPR045006">
    <property type="entry name" value="CHLI-like"/>
</dbReference>
<dbReference type="SUPFAM" id="SSF52540">
    <property type="entry name" value="P-loop containing nucleoside triphosphate hydrolases"/>
    <property type="match status" value="1"/>
</dbReference>
<dbReference type="PANTHER" id="PTHR32039">
    <property type="entry name" value="MAGNESIUM-CHELATASE SUBUNIT CHLI"/>
    <property type="match status" value="1"/>
</dbReference>
<evidence type="ECO:0000256" key="3">
    <source>
        <dbReference type="ARBA" id="ARBA00022840"/>
    </source>
</evidence>
<dbReference type="InterPro" id="IPR001208">
    <property type="entry name" value="MCM_dom"/>
</dbReference>
<dbReference type="NCBIfam" id="TIGR00368">
    <property type="entry name" value="YifB family Mg chelatase-like AAA ATPase"/>
    <property type="match status" value="1"/>
</dbReference>
<evidence type="ECO:0000259" key="4">
    <source>
        <dbReference type="SMART" id="SM00382"/>
    </source>
</evidence>
<reference evidence="5 6" key="1">
    <citation type="submission" date="2017-07" db="EMBL/GenBank/DDBJ databases">
        <title>Mechanisms for carbon and nitrogen cycling indicate functional differentiation within the Candidate Phyla Radiation.</title>
        <authorList>
            <person name="Danczak R.E."/>
            <person name="Johnston M.D."/>
            <person name="Kenah C."/>
            <person name="Slattery M."/>
            <person name="Wrighton K.C."/>
            <person name="Wilkins M.J."/>
        </authorList>
    </citation>
    <scope>NUCLEOTIDE SEQUENCE [LARGE SCALE GENOMIC DNA]</scope>
    <source>
        <strain evidence="5">Licking1014_2</strain>
    </source>
</reference>
<dbReference type="InterPro" id="IPR014721">
    <property type="entry name" value="Ribsml_uS5_D2-typ_fold_subgr"/>
</dbReference>
<dbReference type="SMART" id="SM00382">
    <property type="entry name" value="AAA"/>
    <property type="match status" value="1"/>
</dbReference>
<dbReference type="GO" id="GO:0003677">
    <property type="term" value="F:DNA binding"/>
    <property type="evidence" value="ECO:0007669"/>
    <property type="project" value="InterPro"/>
</dbReference>
<organism evidence="5 6">
    <name type="scientific">Candidatus Berkelbacteria bacterium Licking1014_2</name>
    <dbReference type="NCBI Taxonomy" id="2017146"/>
    <lineage>
        <taxon>Bacteria</taxon>
        <taxon>Candidatus Berkelbacteria</taxon>
    </lineage>
</organism>
<dbReference type="InterPro" id="IPR000523">
    <property type="entry name" value="Mg_chelatse_chII-like_cat_dom"/>
</dbReference>
<proteinExistence type="inferred from homology"/>
<accession>A0A554LX46</accession>
<keyword evidence="2" id="KW-0547">Nucleotide-binding</keyword>
<dbReference type="Proteomes" id="UP000318711">
    <property type="component" value="Unassembled WGS sequence"/>
</dbReference>
<dbReference type="Pfam" id="PF01078">
    <property type="entry name" value="Mg_chelatase"/>
    <property type="match status" value="1"/>
</dbReference>
<dbReference type="InterPro" id="IPR025158">
    <property type="entry name" value="Mg_chelat-rel_C"/>
</dbReference>
<dbReference type="InterPro" id="IPR003593">
    <property type="entry name" value="AAA+_ATPase"/>
</dbReference>
<dbReference type="GO" id="GO:0005524">
    <property type="term" value="F:ATP binding"/>
    <property type="evidence" value="ECO:0007669"/>
    <property type="project" value="UniProtKB-KW"/>
</dbReference>
<sequence length="507" mass="55714">MLAKIHSAAVIGLDCQPIEVEVDIGQGLPGFLIVGLPDKAVEESRERVRSAIKNSHQQFPGKKITINLAPADIKKEGPAYDLPMAIGLLLASRQLPLGDIFKNSLFVGELSLNGETRHINGVLSIALMAKERGFQNIFLPQDNAAEGGLVEGLTIFPVADLGKLISHLKEEKIIPPFSPQSISFDEPEYDFDFAYIRGQEQAKRALEIAAAGGHNVLMFGPPGAGKTLLARALPSILPPLTIDEAIGVTKIYSVAGLLPPKTPLILCRPFRSPHHTSSDIALAGGGSYPKPGEISLAHQGVLFLDELPEFSRTALEVLRQPLEDRIVTISRAAATHQFPANFTLIAAENPCPCGYLNDPHQRCVCSPTQIIRYQKKVSGPLLDRIDLHVEVPPLTYDKLSSTKVAESSQKIRLRVKRARDRQKQRFQNLAISTNTEISARNLDDFCPLTEEAKKILKNAVSQYHLSTRSYHHLLKVGRTIADLAESTDILPHHLGEALQYRFKQQQI</sequence>
<dbReference type="Gene3D" id="3.30.230.10">
    <property type="match status" value="1"/>
</dbReference>
<feature type="domain" description="AAA+ ATPase" evidence="4">
    <location>
        <begin position="212"/>
        <end position="395"/>
    </location>
</feature>
<comment type="caution">
    <text evidence="5">The sequence shown here is derived from an EMBL/GenBank/DDBJ whole genome shotgun (WGS) entry which is preliminary data.</text>
</comment>
<dbReference type="Pfam" id="PF13335">
    <property type="entry name" value="Mg_chelatase_C"/>
    <property type="match status" value="1"/>
</dbReference>
<gene>
    <name evidence="5" type="ORF">CEN88_127</name>
</gene>
<dbReference type="InterPro" id="IPR027417">
    <property type="entry name" value="P-loop_NTPase"/>
</dbReference>
<comment type="similarity">
    <text evidence="1">Belongs to the Mg-chelatase subunits D/I family. ComM subfamily.</text>
</comment>
<dbReference type="Pfam" id="PF13541">
    <property type="entry name" value="ChlI"/>
    <property type="match status" value="1"/>
</dbReference>